<evidence type="ECO:0000256" key="1">
    <source>
        <dbReference type="SAM" id="MobiDB-lite"/>
    </source>
</evidence>
<gene>
    <name evidence="2" type="ORF">GBAR_LOCUS29735</name>
</gene>
<organism evidence="2 3">
    <name type="scientific">Geodia barretti</name>
    <name type="common">Barrett's horny sponge</name>
    <dbReference type="NCBI Taxonomy" id="519541"/>
    <lineage>
        <taxon>Eukaryota</taxon>
        <taxon>Metazoa</taxon>
        <taxon>Porifera</taxon>
        <taxon>Demospongiae</taxon>
        <taxon>Heteroscleromorpha</taxon>
        <taxon>Tetractinellida</taxon>
        <taxon>Astrophorina</taxon>
        <taxon>Geodiidae</taxon>
        <taxon>Geodia</taxon>
    </lineage>
</organism>
<feature type="region of interest" description="Disordered" evidence="1">
    <location>
        <begin position="14"/>
        <end position="49"/>
    </location>
</feature>
<feature type="non-terminal residue" evidence="2">
    <location>
        <position position="49"/>
    </location>
</feature>
<evidence type="ECO:0000313" key="3">
    <source>
        <dbReference type="Proteomes" id="UP001174909"/>
    </source>
</evidence>
<dbReference type="EMBL" id="CASHTH010004185">
    <property type="protein sequence ID" value="CAI8054493.1"/>
    <property type="molecule type" value="Genomic_DNA"/>
</dbReference>
<comment type="caution">
    <text evidence="2">The sequence shown here is derived from an EMBL/GenBank/DDBJ whole genome shotgun (WGS) entry which is preliminary data.</text>
</comment>
<dbReference type="AlphaFoldDB" id="A0AA35TU35"/>
<name>A0AA35TU35_GEOBA</name>
<dbReference type="Proteomes" id="UP001174909">
    <property type="component" value="Unassembled WGS sequence"/>
</dbReference>
<feature type="compositionally biased region" description="Polar residues" evidence="1">
    <location>
        <begin position="30"/>
        <end position="39"/>
    </location>
</feature>
<feature type="compositionally biased region" description="Low complexity" evidence="1">
    <location>
        <begin position="16"/>
        <end position="29"/>
    </location>
</feature>
<sequence>MRVPLKVSIQFPVLDSSSTLSQSSNSQSNVFNPTSNMDSNSRKRPSTRP</sequence>
<evidence type="ECO:0000313" key="2">
    <source>
        <dbReference type="EMBL" id="CAI8054493.1"/>
    </source>
</evidence>
<keyword evidence="3" id="KW-1185">Reference proteome</keyword>
<protein>
    <submittedName>
        <fullName evidence="2">Uncharacterized protein</fullName>
    </submittedName>
</protein>
<accession>A0AA35TU35</accession>
<reference evidence="2" key="1">
    <citation type="submission" date="2023-03" db="EMBL/GenBank/DDBJ databases">
        <authorList>
            <person name="Steffen K."/>
            <person name="Cardenas P."/>
        </authorList>
    </citation>
    <scope>NUCLEOTIDE SEQUENCE</scope>
</reference>
<proteinExistence type="predicted"/>